<evidence type="ECO:0000313" key="1">
    <source>
        <dbReference type="EMBL" id="AFN75190.1"/>
    </source>
</evidence>
<protein>
    <submittedName>
        <fullName evidence="1">Uncharacterized protein</fullName>
    </submittedName>
</protein>
<dbReference type="OrthoDB" id="700654at2"/>
<dbReference type="EMBL" id="CP003557">
    <property type="protein sequence ID" value="AFN75190.1"/>
    <property type="molecule type" value="Genomic_DNA"/>
</dbReference>
<proteinExistence type="predicted"/>
<sequence length="143" mass="17228">MRDPKLEAEKICNYIEDLSKGKLHFKEDIYRLTELSIQTGKMEQLEELSFHAKFSKGIINIIQKKDERLENEYLQKIEQEYLDTVIKIRELLTNILTESTDFLRSIFEEKYLRLTHESMNNLKFLCEDLSFLKLYFNDMKYGK</sequence>
<accession>I6Z7Q2</accession>
<name>I6Z7Q2_MELRP</name>
<dbReference type="RefSeq" id="WP_014856622.1">
    <property type="nucleotide sequence ID" value="NC_018178.1"/>
</dbReference>
<reference evidence="1 2" key="1">
    <citation type="journal article" date="2013" name="PLoS ONE">
        <title>Genomic analysis of Melioribacter roseus, facultatively anaerobic organotrophic bacterium representing a novel deep lineage within Bacteriodetes/Chlorobi group.</title>
        <authorList>
            <person name="Kadnikov V.V."/>
            <person name="Mardanov A.V."/>
            <person name="Podosokorskaya O.A."/>
            <person name="Gavrilov S.N."/>
            <person name="Kublanov I.V."/>
            <person name="Beletsky A.V."/>
            <person name="Bonch-Osmolovskaya E.A."/>
            <person name="Ravin N.V."/>
        </authorList>
    </citation>
    <scope>NUCLEOTIDE SEQUENCE [LARGE SCALE GENOMIC DNA]</scope>
    <source>
        <strain evidence="2">JCM 17771 / P3M-2</strain>
    </source>
</reference>
<dbReference type="Proteomes" id="UP000009011">
    <property type="component" value="Chromosome"/>
</dbReference>
<gene>
    <name evidence="1" type="ordered locus">MROS_1958</name>
</gene>
<dbReference type="HOGENOM" id="CLU_1803889_0_0_10"/>
<dbReference type="AlphaFoldDB" id="I6Z7Q2"/>
<organism evidence="1 2">
    <name type="scientific">Melioribacter roseus (strain DSM 23840 / JCM 17771 / VKM B-2668 / P3M-2)</name>
    <dbReference type="NCBI Taxonomy" id="1191523"/>
    <lineage>
        <taxon>Bacteria</taxon>
        <taxon>Pseudomonadati</taxon>
        <taxon>Ignavibacteriota</taxon>
        <taxon>Ignavibacteria</taxon>
        <taxon>Ignavibacteriales</taxon>
        <taxon>Melioribacteraceae</taxon>
        <taxon>Melioribacter</taxon>
    </lineage>
</organism>
<keyword evidence="2" id="KW-1185">Reference proteome</keyword>
<evidence type="ECO:0000313" key="2">
    <source>
        <dbReference type="Proteomes" id="UP000009011"/>
    </source>
</evidence>
<dbReference type="KEGG" id="mro:MROS_1958"/>
<dbReference type="STRING" id="1191523.MROS_1958"/>